<accession>A0AAD8KGY3</accession>
<dbReference type="EMBL" id="JAUHHV010000005">
    <property type="protein sequence ID" value="KAK1422812.1"/>
    <property type="molecule type" value="Genomic_DNA"/>
</dbReference>
<protein>
    <recommendedName>
        <fullName evidence="4">Secreted protein</fullName>
    </recommendedName>
</protein>
<proteinExistence type="predicted"/>
<sequence>MFIILCLTLNIVWLISFVRRFNCRGRKYCSGETSSKLQSQRMLTLTLLRAKLVGVKNSSTNHYRKKTMTKSFKLLV</sequence>
<comment type="caution">
    <text evidence="2">The sequence shown here is derived from an EMBL/GenBank/DDBJ whole genome shotgun (WGS) entry which is preliminary data.</text>
</comment>
<feature type="signal peptide" evidence="1">
    <location>
        <begin position="1"/>
        <end position="20"/>
    </location>
</feature>
<keyword evidence="3" id="KW-1185">Reference proteome</keyword>
<evidence type="ECO:0000313" key="2">
    <source>
        <dbReference type="EMBL" id="KAK1422812.1"/>
    </source>
</evidence>
<dbReference type="AlphaFoldDB" id="A0AAD8KGY3"/>
<gene>
    <name evidence="2" type="ORF">QVD17_18101</name>
</gene>
<evidence type="ECO:0008006" key="4">
    <source>
        <dbReference type="Google" id="ProtNLM"/>
    </source>
</evidence>
<reference evidence="2" key="1">
    <citation type="journal article" date="2023" name="bioRxiv">
        <title>Improved chromosome-level genome assembly for marigold (Tagetes erecta).</title>
        <authorList>
            <person name="Jiang F."/>
            <person name="Yuan L."/>
            <person name="Wang S."/>
            <person name="Wang H."/>
            <person name="Xu D."/>
            <person name="Wang A."/>
            <person name="Fan W."/>
        </authorList>
    </citation>
    <scope>NUCLEOTIDE SEQUENCE</scope>
    <source>
        <strain evidence="2">WSJ</strain>
        <tissue evidence="2">Leaf</tissue>
    </source>
</reference>
<organism evidence="2 3">
    <name type="scientific">Tagetes erecta</name>
    <name type="common">African marigold</name>
    <dbReference type="NCBI Taxonomy" id="13708"/>
    <lineage>
        <taxon>Eukaryota</taxon>
        <taxon>Viridiplantae</taxon>
        <taxon>Streptophyta</taxon>
        <taxon>Embryophyta</taxon>
        <taxon>Tracheophyta</taxon>
        <taxon>Spermatophyta</taxon>
        <taxon>Magnoliopsida</taxon>
        <taxon>eudicotyledons</taxon>
        <taxon>Gunneridae</taxon>
        <taxon>Pentapetalae</taxon>
        <taxon>asterids</taxon>
        <taxon>campanulids</taxon>
        <taxon>Asterales</taxon>
        <taxon>Asteraceae</taxon>
        <taxon>Asteroideae</taxon>
        <taxon>Heliantheae alliance</taxon>
        <taxon>Tageteae</taxon>
        <taxon>Tagetes</taxon>
    </lineage>
</organism>
<evidence type="ECO:0000256" key="1">
    <source>
        <dbReference type="SAM" id="SignalP"/>
    </source>
</evidence>
<keyword evidence="1" id="KW-0732">Signal</keyword>
<feature type="chain" id="PRO_5042280238" description="Secreted protein" evidence="1">
    <location>
        <begin position="21"/>
        <end position="76"/>
    </location>
</feature>
<evidence type="ECO:0000313" key="3">
    <source>
        <dbReference type="Proteomes" id="UP001229421"/>
    </source>
</evidence>
<name>A0AAD8KGY3_TARER</name>
<dbReference type="Proteomes" id="UP001229421">
    <property type="component" value="Unassembled WGS sequence"/>
</dbReference>